<dbReference type="InterPro" id="IPR000679">
    <property type="entry name" value="Znf_GATA"/>
</dbReference>
<dbReference type="InterPro" id="IPR013088">
    <property type="entry name" value="Znf_NHR/GATA"/>
</dbReference>
<dbReference type="GO" id="GO:0005634">
    <property type="term" value="C:nucleus"/>
    <property type="evidence" value="ECO:0007669"/>
    <property type="project" value="UniProtKB-SubCell"/>
</dbReference>
<evidence type="ECO:0000313" key="10">
    <source>
        <dbReference type="Proteomes" id="UP000298030"/>
    </source>
</evidence>
<keyword evidence="10" id="KW-1185">Reference proteome</keyword>
<feature type="domain" description="GATA-type" evidence="8">
    <location>
        <begin position="267"/>
        <end position="306"/>
    </location>
</feature>
<dbReference type="GO" id="GO:0045944">
    <property type="term" value="P:positive regulation of transcription by RNA polymerase II"/>
    <property type="evidence" value="ECO:0007669"/>
    <property type="project" value="TreeGrafter"/>
</dbReference>
<evidence type="ECO:0000256" key="5">
    <source>
        <dbReference type="ARBA" id="ARBA00023242"/>
    </source>
</evidence>
<sequence length="384" mass="42987">MASVATMLTPYDLDKRFPSMAMSSPLYGASYTTQSSALFAFSESEHMWTGNSMPSHDYPQRRWPEHDRRVSFDMQARHQQPFLSDCRTTINELDSPAFQPHLLPTEAALPSMMQGFSRVPRSTSFMDSPSTDSSELSDHSSPGLESWGFTSYDGRSSPQIKRSRSNTSTPDWSAGQPISVPPFNSQWANNIIVGPDSSITAYSPEQTMLLGNADHHYLFPDRFPNSCSPPPMYQETNSPIAIKTEPHASPASLGSVESPSPPGPNVKRCSHCKATQTPLWRRDPTTFKPLCNACGLYLQQRNRLRPQVLIDADADDDSTDESDQNYTGPECSHCRTHHTSVWRRSKQGEQLCNACGVYLRLRGKPRPLSLKRNKIKPRSKHPKP</sequence>
<dbReference type="GO" id="GO:0000978">
    <property type="term" value="F:RNA polymerase II cis-regulatory region sequence-specific DNA binding"/>
    <property type="evidence" value="ECO:0007669"/>
    <property type="project" value="TreeGrafter"/>
</dbReference>
<accession>A0A4Y7TD84</accession>
<organism evidence="9 10">
    <name type="scientific">Coprinellus micaceus</name>
    <name type="common">Glistening ink-cap mushroom</name>
    <name type="synonym">Coprinus micaceus</name>
    <dbReference type="NCBI Taxonomy" id="71717"/>
    <lineage>
        <taxon>Eukaryota</taxon>
        <taxon>Fungi</taxon>
        <taxon>Dikarya</taxon>
        <taxon>Basidiomycota</taxon>
        <taxon>Agaricomycotina</taxon>
        <taxon>Agaricomycetes</taxon>
        <taxon>Agaricomycetidae</taxon>
        <taxon>Agaricales</taxon>
        <taxon>Agaricineae</taxon>
        <taxon>Psathyrellaceae</taxon>
        <taxon>Coprinellus</taxon>
    </lineage>
</organism>
<dbReference type="OrthoDB" id="515401at2759"/>
<dbReference type="InterPro" id="IPR039355">
    <property type="entry name" value="Transcription_factor_GATA"/>
</dbReference>
<feature type="domain" description="GATA-type" evidence="8">
    <location>
        <begin position="325"/>
        <end position="378"/>
    </location>
</feature>
<evidence type="ECO:0000256" key="1">
    <source>
        <dbReference type="ARBA" id="ARBA00004123"/>
    </source>
</evidence>
<dbReference type="EMBL" id="QPFP01000016">
    <property type="protein sequence ID" value="TEB32136.1"/>
    <property type="molecule type" value="Genomic_DNA"/>
</dbReference>
<evidence type="ECO:0000256" key="7">
    <source>
        <dbReference type="SAM" id="MobiDB-lite"/>
    </source>
</evidence>
<dbReference type="Proteomes" id="UP000298030">
    <property type="component" value="Unassembled WGS sequence"/>
</dbReference>
<evidence type="ECO:0000256" key="6">
    <source>
        <dbReference type="PROSITE-ProRule" id="PRU00094"/>
    </source>
</evidence>
<dbReference type="PANTHER" id="PTHR10071">
    <property type="entry name" value="TRANSCRIPTION FACTOR GATA FAMILY MEMBER"/>
    <property type="match status" value="1"/>
</dbReference>
<evidence type="ECO:0000259" key="8">
    <source>
        <dbReference type="PROSITE" id="PS50114"/>
    </source>
</evidence>
<name>A0A4Y7TD84_COPMI</name>
<gene>
    <name evidence="9" type="ORF">FA13DRAFT_285648</name>
</gene>
<dbReference type="GO" id="GO:0000981">
    <property type="term" value="F:DNA-binding transcription factor activity, RNA polymerase II-specific"/>
    <property type="evidence" value="ECO:0007669"/>
    <property type="project" value="TreeGrafter"/>
</dbReference>
<reference evidence="9 10" key="1">
    <citation type="journal article" date="2019" name="Nat. Ecol. Evol.">
        <title>Megaphylogeny resolves global patterns of mushroom evolution.</title>
        <authorList>
            <person name="Varga T."/>
            <person name="Krizsan K."/>
            <person name="Foldi C."/>
            <person name="Dima B."/>
            <person name="Sanchez-Garcia M."/>
            <person name="Sanchez-Ramirez S."/>
            <person name="Szollosi G.J."/>
            <person name="Szarkandi J.G."/>
            <person name="Papp V."/>
            <person name="Albert L."/>
            <person name="Andreopoulos W."/>
            <person name="Angelini C."/>
            <person name="Antonin V."/>
            <person name="Barry K.W."/>
            <person name="Bougher N.L."/>
            <person name="Buchanan P."/>
            <person name="Buyck B."/>
            <person name="Bense V."/>
            <person name="Catcheside P."/>
            <person name="Chovatia M."/>
            <person name="Cooper J."/>
            <person name="Damon W."/>
            <person name="Desjardin D."/>
            <person name="Finy P."/>
            <person name="Geml J."/>
            <person name="Haridas S."/>
            <person name="Hughes K."/>
            <person name="Justo A."/>
            <person name="Karasinski D."/>
            <person name="Kautmanova I."/>
            <person name="Kiss B."/>
            <person name="Kocsube S."/>
            <person name="Kotiranta H."/>
            <person name="LaButti K.M."/>
            <person name="Lechner B.E."/>
            <person name="Liimatainen K."/>
            <person name="Lipzen A."/>
            <person name="Lukacs Z."/>
            <person name="Mihaltcheva S."/>
            <person name="Morgado L.N."/>
            <person name="Niskanen T."/>
            <person name="Noordeloos M.E."/>
            <person name="Ohm R.A."/>
            <person name="Ortiz-Santana B."/>
            <person name="Ovrebo C."/>
            <person name="Racz N."/>
            <person name="Riley R."/>
            <person name="Savchenko A."/>
            <person name="Shiryaev A."/>
            <person name="Soop K."/>
            <person name="Spirin V."/>
            <person name="Szebenyi C."/>
            <person name="Tomsovsky M."/>
            <person name="Tulloss R.E."/>
            <person name="Uehling J."/>
            <person name="Grigoriev I.V."/>
            <person name="Vagvolgyi C."/>
            <person name="Papp T."/>
            <person name="Martin F.M."/>
            <person name="Miettinen O."/>
            <person name="Hibbett D.S."/>
            <person name="Nagy L.G."/>
        </authorList>
    </citation>
    <scope>NUCLEOTIDE SEQUENCE [LARGE SCALE GENOMIC DNA]</scope>
    <source>
        <strain evidence="9 10">FP101781</strain>
    </source>
</reference>
<evidence type="ECO:0000313" key="9">
    <source>
        <dbReference type="EMBL" id="TEB32136.1"/>
    </source>
</evidence>
<dbReference type="GO" id="GO:0008270">
    <property type="term" value="F:zinc ion binding"/>
    <property type="evidence" value="ECO:0007669"/>
    <property type="project" value="UniProtKB-KW"/>
</dbReference>
<dbReference type="SMART" id="SM00401">
    <property type="entry name" value="ZnF_GATA"/>
    <property type="match status" value="2"/>
</dbReference>
<dbReference type="STRING" id="71717.A0A4Y7TD84"/>
<dbReference type="PANTHER" id="PTHR10071:SF281">
    <property type="entry name" value="BOX A-BINDING FACTOR-RELATED"/>
    <property type="match status" value="1"/>
</dbReference>
<feature type="compositionally biased region" description="Polar residues" evidence="7">
    <location>
        <begin position="153"/>
        <end position="171"/>
    </location>
</feature>
<evidence type="ECO:0000256" key="3">
    <source>
        <dbReference type="ARBA" id="ARBA00022771"/>
    </source>
</evidence>
<keyword evidence="4" id="KW-0862">Zinc</keyword>
<dbReference type="AlphaFoldDB" id="A0A4Y7TD84"/>
<dbReference type="GO" id="GO:0000122">
    <property type="term" value="P:negative regulation of transcription by RNA polymerase II"/>
    <property type="evidence" value="ECO:0007669"/>
    <property type="project" value="TreeGrafter"/>
</dbReference>
<dbReference type="SUPFAM" id="SSF57716">
    <property type="entry name" value="Glucocorticoid receptor-like (DNA-binding domain)"/>
    <property type="match status" value="2"/>
</dbReference>
<evidence type="ECO:0000256" key="4">
    <source>
        <dbReference type="ARBA" id="ARBA00022833"/>
    </source>
</evidence>
<dbReference type="Pfam" id="PF00320">
    <property type="entry name" value="GATA"/>
    <property type="match status" value="2"/>
</dbReference>
<dbReference type="PROSITE" id="PS50114">
    <property type="entry name" value="GATA_ZN_FINGER_2"/>
    <property type="match status" value="2"/>
</dbReference>
<dbReference type="PRINTS" id="PR00619">
    <property type="entry name" value="GATAZNFINGER"/>
</dbReference>
<keyword evidence="5" id="KW-0539">Nucleus</keyword>
<dbReference type="PROSITE" id="PS00344">
    <property type="entry name" value="GATA_ZN_FINGER_1"/>
    <property type="match status" value="1"/>
</dbReference>
<feature type="region of interest" description="Disordered" evidence="7">
    <location>
        <begin position="119"/>
        <end position="180"/>
    </location>
</feature>
<comment type="subcellular location">
    <subcellularLocation>
        <location evidence="1">Nucleus</location>
    </subcellularLocation>
</comment>
<keyword evidence="2" id="KW-0479">Metal-binding</keyword>
<dbReference type="Gene3D" id="3.30.50.10">
    <property type="entry name" value="Erythroid Transcription Factor GATA-1, subunit A"/>
    <property type="match status" value="2"/>
</dbReference>
<proteinExistence type="predicted"/>
<dbReference type="CDD" id="cd00202">
    <property type="entry name" value="ZnF_GATA"/>
    <property type="match status" value="2"/>
</dbReference>
<protein>
    <recommendedName>
        <fullName evidence="8">GATA-type domain-containing protein</fullName>
    </recommendedName>
</protein>
<keyword evidence="3 6" id="KW-0863">Zinc-finger</keyword>
<comment type="caution">
    <text evidence="9">The sequence shown here is derived from an EMBL/GenBank/DDBJ whole genome shotgun (WGS) entry which is preliminary data.</text>
</comment>
<evidence type="ECO:0000256" key="2">
    <source>
        <dbReference type="ARBA" id="ARBA00022723"/>
    </source>
</evidence>